<gene>
    <name evidence="1" type="ORF">GCM10011400_63760</name>
</gene>
<evidence type="ECO:0000313" key="1">
    <source>
        <dbReference type="EMBL" id="GGC67084.1"/>
    </source>
</evidence>
<dbReference type="Proteomes" id="UP000602004">
    <property type="component" value="Unassembled WGS sequence"/>
</dbReference>
<organism evidence="1 2">
    <name type="scientific">Paraburkholderia caffeinilytica</name>
    <dbReference type="NCBI Taxonomy" id="1761016"/>
    <lineage>
        <taxon>Bacteria</taxon>
        <taxon>Pseudomonadati</taxon>
        <taxon>Pseudomonadota</taxon>
        <taxon>Betaproteobacteria</taxon>
        <taxon>Burkholderiales</taxon>
        <taxon>Burkholderiaceae</taxon>
        <taxon>Paraburkholderia</taxon>
    </lineage>
</organism>
<protein>
    <recommendedName>
        <fullName evidence="3">Lipoprotein</fullName>
    </recommendedName>
</protein>
<accession>A0ABQ1NB63</accession>
<name>A0ABQ1NB63_9BURK</name>
<evidence type="ECO:0008006" key="3">
    <source>
        <dbReference type="Google" id="ProtNLM"/>
    </source>
</evidence>
<comment type="caution">
    <text evidence="1">The sequence shown here is derived from an EMBL/GenBank/DDBJ whole genome shotgun (WGS) entry which is preliminary data.</text>
</comment>
<evidence type="ECO:0000313" key="2">
    <source>
        <dbReference type="Proteomes" id="UP000602004"/>
    </source>
</evidence>
<proteinExistence type="predicted"/>
<dbReference type="EMBL" id="BMHL01000017">
    <property type="protein sequence ID" value="GGC67084.1"/>
    <property type="molecule type" value="Genomic_DNA"/>
</dbReference>
<sequence>MAVVPGCLANGGSTVSTLSTQASSAPSAASAAALVECDSRGVTSSDYGLFKFEHLKRPVFPLDAQTEWVSAN</sequence>
<reference evidence="2" key="1">
    <citation type="journal article" date="2019" name="Int. J. Syst. Evol. Microbiol.">
        <title>The Global Catalogue of Microorganisms (GCM) 10K type strain sequencing project: providing services to taxonomists for standard genome sequencing and annotation.</title>
        <authorList>
            <consortium name="The Broad Institute Genomics Platform"/>
            <consortium name="The Broad Institute Genome Sequencing Center for Infectious Disease"/>
            <person name="Wu L."/>
            <person name="Ma J."/>
        </authorList>
    </citation>
    <scope>NUCLEOTIDE SEQUENCE [LARGE SCALE GENOMIC DNA]</scope>
    <source>
        <strain evidence="2">CGMCC 1.15103</strain>
    </source>
</reference>
<keyword evidence="2" id="KW-1185">Reference proteome</keyword>